<evidence type="ECO:0000256" key="6">
    <source>
        <dbReference type="HAMAP-Rule" id="MF_02120"/>
    </source>
</evidence>
<dbReference type="PANTHER" id="PTHR43727">
    <property type="entry name" value="DIAMINOPIMELATE DECARBOXYLASE"/>
    <property type="match status" value="1"/>
</dbReference>
<keyword evidence="2 6" id="KW-0210">Decarboxylase</keyword>
<dbReference type="GO" id="GO:0008836">
    <property type="term" value="F:diaminopimelate decarboxylase activity"/>
    <property type="evidence" value="ECO:0007669"/>
    <property type="project" value="UniProtKB-UniRule"/>
</dbReference>
<feature type="binding site" evidence="6">
    <location>
        <position position="364"/>
    </location>
    <ligand>
        <name>substrate</name>
    </ligand>
</feature>
<dbReference type="FunFam" id="3.20.20.10:FF:000003">
    <property type="entry name" value="Diaminopimelate decarboxylase"/>
    <property type="match status" value="1"/>
</dbReference>
<dbReference type="InterPro" id="IPR009006">
    <property type="entry name" value="Ala_racemase/Decarboxylase_C"/>
</dbReference>
<comment type="function">
    <text evidence="6">Specifically catalyzes the decarboxylation of meso-diaminopimelate (meso-DAP) to L-lysine.</text>
</comment>
<comment type="subunit">
    <text evidence="6">Homodimer.</text>
</comment>
<dbReference type="RefSeq" id="WP_208044435.1">
    <property type="nucleotide sequence ID" value="NZ_JAGDYL010000001.1"/>
</dbReference>
<dbReference type="EC" id="4.1.1.20" evidence="6 7"/>
<evidence type="ECO:0000256" key="2">
    <source>
        <dbReference type="ARBA" id="ARBA00022793"/>
    </source>
</evidence>
<feature type="binding site" evidence="6">
    <location>
        <position position="312"/>
    </location>
    <ligand>
        <name>substrate</name>
    </ligand>
</feature>
<dbReference type="PROSITE" id="PS00878">
    <property type="entry name" value="ODR_DC_2_1"/>
    <property type="match status" value="1"/>
</dbReference>
<feature type="modified residue" description="N6-(pyridoxal phosphate)lysine" evidence="6 8">
    <location>
        <position position="85"/>
    </location>
</feature>
<sequence>MTQVNAADPNGIDPRVFPPTARRGRECGQLKLADLRATELMAEFGSPLYVVDEDAARSRAREVREALQAEAGRIGTEATVYYAGKALLCVEVARWMAEEGLAIDVASGGELAVALAAGVDPSRIGFHGNNKSVAEIERAVGAGVGTIILDSEIEIERVARAASVAGRRQRVRLRVNSGVHASTHDFLATSHEDQKFGQPLSAAAERMRGILAHDSLDFVGLHCHIGSQIFATDGFRESARRLLGVYAELAEIAGRPIPELNLGGGFGIAYTSAQADEAPAIADIARELADIIADSVAEFGIDMPRLAFEPGRSIIGQSGVTLYTVGTTKPVELAGSEAGGDPADLGFAERLYVSVDGGMSDNARPALYGADYQVRLANRASDAAPALVRVVGKHCESGDIVVQRDLLPGDVRPGDTLAVAATGAYCWSLSSNYNYVPRPPIVAVSAGTARLIVRGETEDELLAKSVY</sequence>
<dbReference type="InterPro" id="IPR029066">
    <property type="entry name" value="PLP-binding_barrel"/>
</dbReference>
<dbReference type="InterPro" id="IPR022644">
    <property type="entry name" value="De-COase2_N"/>
</dbReference>
<feature type="binding site" evidence="6">
    <location>
        <position position="425"/>
    </location>
    <ligand>
        <name>substrate</name>
    </ligand>
</feature>
<feature type="active site" description="Proton donor" evidence="8">
    <location>
        <position position="395"/>
    </location>
</feature>
<evidence type="ECO:0000259" key="10">
    <source>
        <dbReference type="Pfam" id="PF02784"/>
    </source>
</evidence>
<dbReference type="InterPro" id="IPR022657">
    <property type="entry name" value="De-COase2_CS"/>
</dbReference>
<dbReference type="InterPro" id="IPR002986">
    <property type="entry name" value="DAP_deCOOHase_LysA"/>
</dbReference>
<dbReference type="HAMAP" id="MF_02120">
    <property type="entry name" value="LysA"/>
    <property type="match status" value="1"/>
</dbReference>
<feature type="binding site" evidence="6">
    <location>
        <position position="265"/>
    </location>
    <ligand>
        <name>pyridoxal 5'-phosphate</name>
        <dbReference type="ChEBI" id="CHEBI:597326"/>
    </ligand>
</feature>
<evidence type="ECO:0000256" key="7">
    <source>
        <dbReference type="NCBIfam" id="TIGR01048"/>
    </source>
</evidence>
<evidence type="ECO:0000256" key="9">
    <source>
        <dbReference type="RuleBase" id="RU003738"/>
    </source>
</evidence>
<evidence type="ECO:0000256" key="4">
    <source>
        <dbReference type="ARBA" id="ARBA00023154"/>
    </source>
</evidence>
<dbReference type="CDD" id="cd06828">
    <property type="entry name" value="PLPDE_III_DapDC"/>
    <property type="match status" value="1"/>
</dbReference>
<dbReference type="NCBIfam" id="TIGR01048">
    <property type="entry name" value="lysA"/>
    <property type="match status" value="1"/>
</dbReference>
<dbReference type="Proteomes" id="UP000664398">
    <property type="component" value="Unassembled WGS sequence"/>
</dbReference>
<evidence type="ECO:0000256" key="3">
    <source>
        <dbReference type="ARBA" id="ARBA00022898"/>
    </source>
</evidence>
<dbReference type="SUPFAM" id="SSF50621">
    <property type="entry name" value="Alanine racemase C-terminal domain-like"/>
    <property type="match status" value="1"/>
</dbReference>
<dbReference type="Pfam" id="PF02784">
    <property type="entry name" value="Orn_Arg_deC_N"/>
    <property type="match status" value="1"/>
</dbReference>
<comment type="similarity">
    <text evidence="6">Belongs to the Orn/Lys/Arg decarboxylase class-II family. LysA subfamily.</text>
</comment>
<keyword evidence="3 6" id="KW-0663">Pyridoxal phosphate</keyword>
<dbReference type="InterPro" id="IPR000183">
    <property type="entry name" value="Orn/DAP/Arg_de-COase"/>
</dbReference>
<evidence type="ECO:0000256" key="1">
    <source>
        <dbReference type="ARBA" id="ARBA00001933"/>
    </source>
</evidence>
<feature type="binding site" evidence="6">
    <location>
        <position position="368"/>
    </location>
    <ligand>
        <name>substrate</name>
    </ligand>
</feature>
<accession>A0A939RTA7</accession>
<dbReference type="EMBL" id="JAGDYL010000001">
    <property type="protein sequence ID" value="MBO1803960.1"/>
    <property type="molecule type" value="Genomic_DNA"/>
</dbReference>
<dbReference type="PROSITE" id="PS00879">
    <property type="entry name" value="ODR_DC_2_2"/>
    <property type="match status" value="1"/>
</dbReference>
<evidence type="ECO:0000256" key="8">
    <source>
        <dbReference type="PIRSR" id="PIRSR600183-50"/>
    </source>
</evidence>
<evidence type="ECO:0000313" key="12">
    <source>
        <dbReference type="Proteomes" id="UP000664398"/>
    </source>
</evidence>
<gene>
    <name evidence="6 11" type="primary">lysA</name>
    <name evidence="11" type="ORF">J4H91_01310</name>
</gene>
<evidence type="ECO:0000256" key="5">
    <source>
        <dbReference type="ARBA" id="ARBA00023239"/>
    </source>
</evidence>
<name>A0A939RTA7_9MICO</name>
<dbReference type="PANTHER" id="PTHR43727:SF2">
    <property type="entry name" value="GROUP IV DECARBOXYLASE"/>
    <property type="match status" value="1"/>
</dbReference>
<dbReference type="GO" id="GO:0009089">
    <property type="term" value="P:lysine biosynthetic process via diaminopimelate"/>
    <property type="evidence" value="ECO:0007669"/>
    <property type="project" value="UniProtKB-UniRule"/>
</dbReference>
<evidence type="ECO:0000313" key="11">
    <source>
        <dbReference type="EMBL" id="MBO1803960.1"/>
    </source>
</evidence>
<protein>
    <recommendedName>
        <fullName evidence="6 7">Diaminopimelate decarboxylase</fullName>
        <shortName evidence="6">DAP decarboxylase</shortName>
        <shortName evidence="6">DAPDC</shortName>
        <ecNumber evidence="6 7">4.1.1.20</ecNumber>
    </recommendedName>
</protein>
<dbReference type="InterPro" id="IPR022653">
    <property type="entry name" value="De-COase2_pyr-phos_BS"/>
</dbReference>
<feature type="domain" description="Orn/DAP/Arg decarboxylase 2 N-terminal" evidence="10">
    <location>
        <begin position="63"/>
        <end position="315"/>
    </location>
</feature>
<keyword evidence="4 6" id="KW-0457">Lysine biosynthesis</keyword>
<keyword evidence="6" id="KW-0028">Amino-acid biosynthesis</keyword>
<organism evidence="11 12">
    <name type="scientific">Leucobacter ruminantium</name>
    <dbReference type="NCBI Taxonomy" id="1289170"/>
    <lineage>
        <taxon>Bacteria</taxon>
        <taxon>Bacillati</taxon>
        <taxon>Actinomycetota</taxon>
        <taxon>Actinomycetes</taxon>
        <taxon>Micrococcales</taxon>
        <taxon>Microbacteriaceae</taxon>
        <taxon>Leucobacter</taxon>
    </lineage>
</organism>
<dbReference type="GO" id="GO:0030170">
    <property type="term" value="F:pyridoxal phosphate binding"/>
    <property type="evidence" value="ECO:0007669"/>
    <property type="project" value="UniProtKB-UniRule"/>
</dbReference>
<keyword evidence="5 6" id="KW-0456">Lyase</keyword>
<comment type="cofactor">
    <cofactor evidence="1 6 8 9">
        <name>pyridoxal 5'-phosphate</name>
        <dbReference type="ChEBI" id="CHEBI:597326"/>
    </cofactor>
</comment>
<dbReference type="SUPFAM" id="SSF51419">
    <property type="entry name" value="PLP-binding barrel"/>
    <property type="match status" value="1"/>
</dbReference>
<dbReference type="PRINTS" id="PR01179">
    <property type="entry name" value="ODADCRBXLASE"/>
</dbReference>
<keyword evidence="12" id="KW-1185">Reference proteome</keyword>
<dbReference type="Gene3D" id="3.20.20.10">
    <property type="entry name" value="Alanine racemase"/>
    <property type="match status" value="1"/>
</dbReference>
<feature type="binding site" evidence="6">
    <location>
        <position position="425"/>
    </location>
    <ligand>
        <name>pyridoxal 5'-phosphate</name>
        <dbReference type="ChEBI" id="CHEBI:597326"/>
    </ligand>
</feature>
<feature type="binding site" evidence="6">
    <location>
        <begin position="309"/>
        <end position="312"/>
    </location>
    <ligand>
        <name>pyridoxal 5'-phosphate</name>
        <dbReference type="ChEBI" id="CHEBI:597326"/>
    </ligand>
</feature>
<dbReference type="Gene3D" id="2.40.37.10">
    <property type="entry name" value="Lyase, Ornithine Decarboxylase, Chain A, domain 1"/>
    <property type="match status" value="1"/>
</dbReference>
<comment type="pathway">
    <text evidence="6 9">Amino-acid biosynthesis; L-lysine biosynthesis via DAP pathway; L-lysine from DL-2,6-diaminopimelate: step 1/1.</text>
</comment>
<comment type="catalytic activity">
    <reaction evidence="6 9">
        <text>meso-2,6-diaminopimelate + H(+) = L-lysine + CO2</text>
        <dbReference type="Rhea" id="RHEA:15101"/>
        <dbReference type="ChEBI" id="CHEBI:15378"/>
        <dbReference type="ChEBI" id="CHEBI:16526"/>
        <dbReference type="ChEBI" id="CHEBI:32551"/>
        <dbReference type="ChEBI" id="CHEBI:57791"/>
        <dbReference type="EC" id="4.1.1.20"/>
    </reaction>
</comment>
<comment type="caution">
    <text evidence="11">The sequence shown here is derived from an EMBL/GenBank/DDBJ whole genome shotgun (WGS) entry which is preliminary data.</text>
</comment>
<reference evidence="11" key="1">
    <citation type="submission" date="2021-03" db="EMBL/GenBank/DDBJ databases">
        <title>Leucobacter chromiisoli sp. nov., isolated from chromium-containing soil of chemical plant.</title>
        <authorList>
            <person name="Xu Z."/>
        </authorList>
    </citation>
    <scope>NUCLEOTIDE SEQUENCE</scope>
    <source>
        <strain evidence="11">A2</strain>
    </source>
</reference>
<proteinExistence type="inferred from homology"/>
<dbReference type="PRINTS" id="PR01181">
    <property type="entry name" value="DAPDCRBXLASE"/>
</dbReference>
<dbReference type="AlphaFoldDB" id="A0A939RTA7"/>
<feature type="binding site" evidence="6">
    <location>
        <position position="396"/>
    </location>
    <ligand>
        <name>substrate</name>
    </ligand>
</feature>